<dbReference type="PANTHER" id="PTHR48228">
    <property type="entry name" value="SUCCINYL-COA--D-CITRAMALATE COA-TRANSFERASE"/>
    <property type="match status" value="1"/>
</dbReference>
<dbReference type="InterPro" id="IPR023606">
    <property type="entry name" value="CoA-Trfase_III_dom_1_sf"/>
</dbReference>
<evidence type="ECO:0000313" key="2">
    <source>
        <dbReference type="Proteomes" id="UP000279275"/>
    </source>
</evidence>
<dbReference type="InterPro" id="IPR003673">
    <property type="entry name" value="CoA-Trfase_fam_III"/>
</dbReference>
<sequence length="399" mass="41453">MTGTGAGRVSPKNPEGCGPLAGLRVVEIASLAPGPFACMILADLGAEVIRVDRVGDVPGLMSPSGVLDRGRRSIAVDLKSAAGREVVLKLVETADILIEGFRPGVAERIGIGPEDCAARNPGLIYGRMTGWGQDGPLAAAAGHDINYIGLSGALDLIGRAGERPLPPVNLLGDFGGGGMLLVVGVLAALQERARSGTGQVVDAAMVDGSALLTAFVHGMHAADLWDGERGTNLLDTGGAFYDTYECADGRYVAVGAVEPHFYAALLDRLGLTEDESAGPDALPVQYDLDEAEVLRSRLAAVFVTKPRDEWAEIFAGSDACVSPVLSPWEAHEHPHNRERAAFVEVGGIRQPAPAPRFGRTPAAVPQPGSACGADTTNVLREVGYSAAEIERLRGAGAID</sequence>
<dbReference type="GO" id="GO:0016740">
    <property type="term" value="F:transferase activity"/>
    <property type="evidence" value="ECO:0007669"/>
    <property type="project" value="UniProtKB-KW"/>
</dbReference>
<reference evidence="1 2" key="1">
    <citation type="submission" date="2018-10" db="EMBL/GenBank/DDBJ databases">
        <title>Isolation from cow dung.</title>
        <authorList>
            <person name="Ling L."/>
        </authorList>
    </citation>
    <scope>NUCLEOTIDE SEQUENCE [LARGE SCALE GENOMIC DNA]</scope>
    <source>
        <strain evidence="1 2">NEAU-LL90</strain>
    </source>
</reference>
<evidence type="ECO:0000313" key="1">
    <source>
        <dbReference type="EMBL" id="RMI33467.1"/>
    </source>
</evidence>
<gene>
    <name evidence="1" type="ORF">EBN03_10045</name>
</gene>
<dbReference type="EMBL" id="RFFH01000003">
    <property type="protein sequence ID" value="RMI33467.1"/>
    <property type="molecule type" value="Genomic_DNA"/>
</dbReference>
<comment type="caution">
    <text evidence="1">The sequence shown here is derived from an EMBL/GenBank/DDBJ whole genome shotgun (WGS) entry which is preliminary data.</text>
</comment>
<dbReference type="SUPFAM" id="SSF89796">
    <property type="entry name" value="CoA-transferase family III (CaiB/BaiF)"/>
    <property type="match status" value="1"/>
</dbReference>
<keyword evidence="1" id="KW-0808">Transferase</keyword>
<keyword evidence="2" id="KW-1185">Reference proteome</keyword>
<dbReference type="Pfam" id="PF02515">
    <property type="entry name" value="CoA_transf_3"/>
    <property type="match status" value="1"/>
</dbReference>
<dbReference type="Gene3D" id="3.30.1540.10">
    <property type="entry name" value="formyl-coa transferase, domain 3"/>
    <property type="match status" value="1"/>
</dbReference>
<dbReference type="Proteomes" id="UP000279275">
    <property type="component" value="Unassembled WGS sequence"/>
</dbReference>
<organism evidence="1 2">
    <name type="scientific">Nocardia stercoris</name>
    <dbReference type="NCBI Taxonomy" id="2483361"/>
    <lineage>
        <taxon>Bacteria</taxon>
        <taxon>Bacillati</taxon>
        <taxon>Actinomycetota</taxon>
        <taxon>Actinomycetes</taxon>
        <taxon>Mycobacteriales</taxon>
        <taxon>Nocardiaceae</taxon>
        <taxon>Nocardia</taxon>
    </lineage>
</organism>
<dbReference type="OrthoDB" id="9797653at2"/>
<dbReference type="InterPro" id="IPR044855">
    <property type="entry name" value="CoA-Trfase_III_dom3_sf"/>
</dbReference>
<dbReference type="InterPro" id="IPR050509">
    <property type="entry name" value="CoA-transferase_III"/>
</dbReference>
<dbReference type="RefSeq" id="WP_122187665.1">
    <property type="nucleotide sequence ID" value="NZ_RFFH01000003.1"/>
</dbReference>
<dbReference type="Gene3D" id="3.40.50.10540">
    <property type="entry name" value="Crotonobetainyl-coa:carnitine coa-transferase, domain 1"/>
    <property type="match status" value="1"/>
</dbReference>
<name>A0A3M2L7F3_9NOCA</name>
<accession>A0A3M2L7F3</accession>
<dbReference type="PANTHER" id="PTHR48228:SF5">
    <property type="entry name" value="ALPHA-METHYLACYL-COA RACEMASE"/>
    <property type="match status" value="1"/>
</dbReference>
<proteinExistence type="predicted"/>
<protein>
    <submittedName>
        <fullName evidence="1">CoA transferase</fullName>
    </submittedName>
</protein>
<dbReference type="AlphaFoldDB" id="A0A3M2L7F3"/>